<gene>
    <name evidence="1" type="ORF">K7X08_001013</name>
</gene>
<accession>A0A9Q1MR58</accession>
<sequence length="248" mass="27775">MEDINFSSIELDEVGDSILDLFKHDSVDEIWAAIEMVSLITCEFWVGHSKLDSLEGDVYVEDTEWVTLADTTARDALSTVFGAPTEEMVKHFKPLYVKAYINDKAFSRVLVDNGVVLNVMSLLSLKSLSKIREDLISTNMTMASFIGEASEALGILVAEITVAMIAEASQVGDYDREPTLAVDDIELPMELESRIRRVMPSFESQDPLKDINLGTEEVHRLTHISGLLNEEDKQSITTLLLQYKDYFA</sequence>
<comment type="caution">
    <text evidence="1">The sequence shown here is derived from an EMBL/GenBank/DDBJ whole genome shotgun (WGS) entry which is preliminary data.</text>
</comment>
<proteinExistence type="predicted"/>
<evidence type="ECO:0000313" key="1">
    <source>
        <dbReference type="EMBL" id="KAJ8564553.1"/>
    </source>
</evidence>
<name>A0A9Q1MR58_9SOLA</name>
<reference evidence="2" key="1">
    <citation type="journal article" date="2023" name="Proc. Natl. Acad. Sci. U.S.A.">
        <title>Genomic and structural basis for evolution of tropane alkaloid biosynthesis.</title>
        <authorList>
            <person name="Wanga Y.-J."/>
            <person name="Taina T."/>
            <person name="Yua J.-Y."/>
            <person name="Lia J."/>
            <person name="Xua B."/>
            <person name="Chenc J."/>
            <person name="D'Auriad J.C."/>
            <person name="Huanga J.-P."/>
            <person name="Huanga S.-X."/>
        </authorList>
    </citation>
    <scope>NUCLEOTIDE SEQUENCE [LARGE SCALE GENOMIC DNA]</scope>
    <source>
        <strain evidence="2">cv. KIB-2019</strain>
    </source>
</reference>
<keyword evidence="2" id="KW-1185">Reference proteome</keyword>
<dbReference type="OrthoDB" id="1751590at2759"/>
<organism evidence="1 2">
    <name type="scientific">Anisodus acutangulus</name>
    <dbReference type="NCBI Taxonomy" id="402998"/>
    <lineage>
        <taxon>Eukaryota</taxon>
        <taxon>Viridiplantae</taxon>
        <taxon>Streptophyta</taxon>
        <taxon>Embryophyta</taxon>
        <taxon>Tracheophyta</taxon>
        <taxon>Spermatophyta</taxon>
        <taxon>Magnoliopsida</taxon>
        <taxon>eudicotyledons</taxon>
        <taxon>Gunneridae</taxon>
        <taxon>Pentapetalae</taxon>
        <taxon>asterids</taxon>
        <taxon>lamiids</taxon>
        <taxon>Solanales</taxon>
        <taxon>Solanaceae</taxon>
        <taxon>Solanoideae</taxon>
        <taxon>Hyoscyameae</taxon>
        <taxon>Anisodus</taxon>
    </lineage>
</organism>
<dbReference type="EMBL" id="JAJAGQ010000004">
    <property type="protein sequence ID" value="KAJ8564553.1"/>
    <property type="molecule type" value="Genomic_DNA"/>
</dbReference>
<dbReference type="AlphaFoldDB" id="A0A9Q1MR58"/>
<dbReference type="Proteomes" id="UP001152561">
    <property type="component" value="Unassembled WGS sequence"/>
</dbReference>
<evidence type="ECO:0000313" key="2">
    <source>
        <dbReference type="Proteomes" id="UP001152561"/>
    </source>
</evidence>
<protein>
    <submittedName>
        <fullName evidence="1">Uncharacterized protein</fullName>
    </submittedName>
</protein>